<name>A0A922L9Z3_DERFA</name>
<gene>
    <name evidence="1" type="ORF">DERF_001959</name>
</gene>
<dbReference type="Proteomes" id="UP000790347">
    <property type="component" value="Unassembled WGS sequence"/>
</dbReference>
<protein>
    <submittedName>
        <fullName evidence="1">Uncharacterized protein</fullName>
    </submittedName>
</protein>
<dbReference type="EMBL" id="ASGP02000001">
    <property type="protein sequence ID" value="KAH9527979.1"/>
    <property type="molecule type" value="Genomic_DNA"/>
</dbReference>
<accession>A0A922L9Z3</accession>
<dbReference type="AlphaFoldDB" id="A0A922L9Z3"/>
<evidence type="ECO:0000313" key="2">
    <source>
        <dbReference type="Proteomes" id="UP000790347"/>
    </source>
</evidence>
<reference evidence="1" key="1">
    <citation type="submission" date="2013-05" db="EMBL/GenBank/DDBJ databases">
        <authorList>
            <person name="Yim A.K.Y."/>
            <person name="Chan T.F."/>
            <person name="Ji K.M."/>
            <person name="Liu X.Y."/>
            <person name="Zhou J.W."/>
            <person name="Li R.Q."/>
            <person name="Yang K.Y."/>
            <person name="Li J."/>
            <person name="Li M."/>
            <person name="Law P.T.W."/>
            <person name="Wu Y.L."/>
            <person name="Cai Z.L."/>
            <person name="Qin H."/>
            <person name="Bao Y."/>
            <person name="Leung R.K.K."/>
            <person name="Ng P.K.S."/>
            <person name="Zou J."/>
            <person name="Zhong X.J."/>
            <person name="Ran P.X."/>
            <person name="Zhong N.S."/>
            <person name="Liu Z.G."/>
            <person name="Tsui S.K.W."/>
        </authorList>
    </citation>
    <scope>NUCLEOTIDE SEQUENCE</scope>
    <source>
        <strain evidence="1">Derf</strain>
        <tissue evidence="1">Whole organism</tissue>
    </source>
</reference>
<organism evidence="1 2">
    <name type="scientific">Dermatophagoides farinae</name>
    <name type="common">American house dust mite</name>
    <dbReference type="NCBI Taxonomy" id="6954"/>
    <lineage>
        <taxon>Eukaryota</taxon>
        <taxon>Metazoa</taxon>
        <taxon>Ecdysozoa</taxon>
        <taxon>Arthropoda</taxon>
        <taxon>Chelicerata</taxon>
        <taxon>Arachnida</taxon>
        <taxon>Acari</taxon>
        <taxon>Acariformes</taxon>
        <taxon>Sarcoptiformes</taxon>
        <taxon>Astigmata</taxon>
        <taxon>Psoroptidia</taxon>
        <taxon>Analgoidea</taxon>
        <taxon>Pyroglyphidae</taxon>
        <taxon>Dermatophagoidinae</taxon>
        <taxon>Dermatophagoides</taxon>
    </lineage>
</organism>
<comment type="caution">
    <text evidence="1">The sequence shown here is derived from an EMBL/GenBank/DDBJ whole genome shotgun (WGS) entry which is preliminary data.</text>
</comment>
<reference evidence="1" key="2">
    <citation type="journal article" date="2022" name="Res Sq">
        <title>Comparative Genomics Reveals Insights into the Divergent Evolution of Astigmatic Mites and Household Pest Adaptations.</title>
        <authorList>
            <person name="Xiong Q."/>
            <person name="Wan A.T.-Y."/>
            <person name="Liu X.-Y."/>
            <person name="Fung C.S.-H."/>
            <person name="Xiao X."/>
            <person name="Malainual N."/>
            <person name="Hou J."/>
            <person name="Wang L."/>
            <person name="Wang M."/>
            <person name="Yang K."/>
            <person name="Cui Y."/>
            <person name="Leung E."/>
            <person name="Nong W."/>
            <person name="Shin S.-K."/>
            <person name="Au S."/>
            <person name="Jeong K.Y."/>
            <person name="Chew F.T."/>
            <person name="Hui J."/>
            <person name="Leung T.F."/>
            <person name="Tungtrongchitr A."/>
            <person name="Zhong N."/>
            <person name="Liu Z."/>
            <person name="Tsui S."/>
        </authorList>
    </citation>
    <scope>NUCLEOTIDE SEQUENCE</scope>
    <source>
        <strain evidence="1">Derf</strain>
        <tissue evidence="1">Whole organism</tissue>
    </source>
</reference>
<evidence type="ECO:0000313" key="1">
    <source>
        <dbReference type="EMBL" id="KAH9527979.1"/>
    </source>
</evidence>
<sequence>MPGQWIVILAMVHLDHVHPEIVVVVDLVDYYWHLDYWRPLLIMKLNPNIESVMWRNKEREMLKKLNSK</sequence>
<proteinExistence type="predicted"/>
<keyword evidence="2" id="KW-1185">Reference proteome</keyword>